<dbReference type="InterPro" id="IPR050932">
    <property type="entry name" value="TM2D1-3-like"/>
</dbReference>
<evidence type="ECO:0000256" key="2">
    <source>
        <dbReference type="ARBA" id="ARBA00022692"/>
    </source>
</evidence>
<reference evidence="8" key="1">
    <citation type="submission" date="2020-10" db="EMBL/GenBank/DDBJ databases">
        <authorList>
            <person name="Gilroy R."/>
        </authorList>
    </citation>
    <scope>NUCLEOTIDE SEQUENCE</scope>
    <source>
        <strain evidence="8">CHK199-13235</strain>
    </source>
</reference>
<gene>
    <name evidence="8" type="ORF">IAB51_10910</name>
</gene>
<evidence type="ECO:0000313" key="9">
    <source>
        <dbReference type="Proteomes" id="UP000824002"/>
    </source>
</evidence>
<dbReference type="Proteomes" id="UP000824002">
    <property type="component" value="Unassembled WGS sequence"/>
</dbReference>
<dbReference type="InterPro" id="IPR026870">
    <property type="entry name" value="Zinc_ribbon_dom"/>
</dbReference>
<feature type="transmembrane region" description="Helical" evidence="5">
    <location>
        <begin position="73"/>
        <end position="91"/>
    </location>
</feature>
<dbReference type="EMBL" id="DVJP01000072">
    <property type="protein sequence ID" value="HIS77296.1"/>
    <property type="molecule type" value="Genomic_DNA"/>
</dbReference>
<evidence type="ECO:0000259" key="7">
    <source>
        <dbReference type="Pfam" id="PF13240"/>
    </source>
</evidence>
<keyword evidence="4 5" id="KW-0472">Membrane</keyword>
<dbReference type="PANTHER" id="PTHR21016">
    <property type="entry name" value="BETA-AMYLOID BINDING PROTEIN-RELATED"/>
    <property type="match status" value="1"/>
</dbReference>
<dbReference type="Pfam" id="PF13240">
    <property type="entry name" value="Zn_Ribbon_1"/>
    <property type="match status" value="1"/>
</dbReference>
<feature type="transmembrane region" description="Helical" evidence="5">
    <location>
        <begin position="98"/>
        <end position="121"/>
    </location>
</feature>
<comment type="subcellular location">
    <subcellularLocation>
        <location evidence="1">Membrane</location>
        <topology evidence="1">Multi-pass membrane protein</topology>
    </subcellularLocation>
</comment>
<reference evidence="8" key="2">
    <citation type="journal article" date="2021" name="PeerJ">
        <title>Extensive microbial diversity within the chicken gut microbiome revealed by metagenomics and culture.</title>
        <authorList>
            <person name="Gilroy R."/>
            <person name="Ravi A."/>
            <person name="Getino M."/>
            <person name="Pursley I."/>
            <person name="Horton D.L."/>
            <person name="Alikhan N.F."/>
            <person name="Baker D."/>
            <person name="Gharbi K."/>
            <person name="Hall N."/>
            <person name="Watson M."/>
            <person name="Adriaenssens E.M."/>
            <person name="Foster-Nyarko E."/>
            <person name="Jarju S."/>
            <person name="Secka A."/>
            <person name="Antonio M."/>
            <person name="Oren A."/>
            <person name="Chaudhuri R.R."/>
            <person name="La Ragione R."/>
            <person name="Hildebrand F."/>
            <person name="Pallen M.J."/>
        </authorList>
    </citation>
    <scope>NUCLEOTIDE SEQUENCE</scope>
    <source>
        <strain evidence="8">CHK199-13235</strain>
    </source>
</reference>
<dbReference type="PANTHER" id="PTHR21016:SF25">
    <property type="entry name" value="TM2 DOMAIN-CONTAINING PROTEIN DDB_G0277895-RELATED"/>
    <property type="match status" value="1"/>
</dbReference>
<evidence type="ECO:0000256" key="4">
    <source>
        <dbReference type="ARBA" id="ARBA00023136"/>
    </source>
</evidence>
<protein>
    <submittedName>
        <fullName evidence="8">NINE protein</fullName>
    </submittedName>
</protein>
<evidence type="ECO:0000256" key="1">
    <source>
        <dbReference type="ARBA" id="ARBA00004141"/>
    </source>
</evidence>
<feature type="domain" description="TM2" evidence="6">
    <location>
        <begin position="69"/>
        <end position="117"/>
    </location>
</feature>
<keyword evidence="2 5" id="KW-0812">Transmembrane</keyword>
<proteinExistence type="predicted"/>
<evidence type="ECO:0000256" key="3">
    <source>
        <dbReference type="ARBA" id="ARBA00022989"/>
    </source>
</evidence>
<feature type="domain" description="Zinc-ribbon" evidence="7">
    <location>
        <begin position="13"/>
        <end position="34"/>
    </location>
</feature>
<accession>A0A9D1FNV0</accession>
<dbReference type="AlphaFoldDB" id="A0A9D1FNV0"/>
<dbReference type="InterPro" id="IPR007829">
    <property type="entry name" value="TM2"/>
</dbReference>
<organism evidence="8 9">
    <name type="scientific">Candidatus Merdivicinus excrementipullorum</name>
    <dbReference type="NCBI Taxonomy" id="2840867"/>
    <lineage>
        <taxon>Bacteria</taxon>
        <taxon>Bacillati</taxon>
        <taxon>Bacillota</taxon>
        <taxon>Clostridia</taxon>
        <taxon>Eubacteriales</taxon>
        <taxon>Oscillospiraceae</taxon>
        <taxon>Oscillospiraceae incertae sedis</taxon>
        <taxon>Candidatus Merdivicinus</taxon>
    </lineage>
</organism>
<comment type="caution">
    <text evidence="8">The sequence shown here is derived from an EMBL/GenBank/DDBJ whole genome shotgun (WGS) entry which is preliminary data.</text>
</comment>
<evidence type="ECO:0000256" key="5">
    <source>
        <dbReference type="SAM" id="Phobius"/>
    </source>
</evidence>
<dbReference type="GO" id="GO:0016020">
    <property type="term" value="C:membrane"/>
    <property type="evidence" value="ECO:0007669"/>
    <property type="project" value="UniProtKB-SubCell"/>
</dbReference>
<keyword evidence="3 5" id="KW-1133">Transmembrane helix</keyword>
<dbReference type="Pfam" id="PF05154">
    <property type="entry name" value="TM2"/>
    <property type="match status" value="1"/>
</dbReference>
<evidence type="ECO:0000259" key="6">
    <source>
        <dbReference type="Pfam" id="PF05154"/>
    </source>
</evidence>
<name>A0A9D1FNV0_9FIRM</name>
<sequence>MDGQGTETTKMKFCKHCGAQIAEDAVICTVCGRQVEEMKSANAPQPTIVINNENANTNTNLNAAPQKSPKNKWAALALCFFLGIFGAHKFYEGKIGMGILYLFTGGLCGIGALVDFIALLFKPNPYYV</sequence>
<evidence type="ECO:0000313" key="8">
    <source>
        <dbReference type="EMBL" id="HIS77296.1"/>
    </source>
</evidence>